<accession>A0ABQ9H7B9</accession>
<dbReference type="Proteomes" id="UP001159363">
    <property type="component" value="Chromosome 5"/>
</dbReference>
<name>A0ABQ9H7B9_9NEOP</name>
<dbReference type="EMBL" id="JARBHB010000006">
    <property type="protein sequence ID" value="KAJ8880168.1"/>
    <property type="molecule type" value="Genomic_DNA"/>
</dbReference>
<sequence length="259" mass="30346">MAFFSAAACFLLGFLREFQTDIPMVPFLHQDLRTLTTNILQRVFNKEVLETPPVSCREMKTFLQQVRFCYNRCLEESWKGCASFHLAYNFTRHIFCINQGLIYRSPNIAEQRLKSCLELLVEKKQISSLSVAIISTWMSFTCRQFWNVANHFQLILSHGNVALERGFSVNADVWLKIRQTVENIKITKCLIRCARNCSSRYKEQLESKRKEDVALKMEKDRKRQVEKDVKELNAKKTKIMSDADLQQADFIDEQIKNLK</sequence>
<organism evidence="3 4">
    <name type="scientific">Dryococelus australis</name>
    <dbReference type="NCBI Taxonomy" id="614101"/>
    <lineage>
        <taxon>Eukaryota</taxon>
        <taxon>Metazoa</taxon>
        <taxon>Ecdysozoa</taxon>
        <taxon>Arthropoda</taxon>
        <taxon>Hexapoda</taxon>
        <taxon>Insecta</taxon>
        <taxon>Pterygota</taxon>
        <taxon>Neoptera</taxon>
        <taxon>Polyneoptera</taxon>
        <taxon>Phasmatodea</taxon>
        <taxon>Verophasmatodea</taxon>
        <taxon>Anareolatae</taxon>
        <taxon>Phasmatidae</taxon>
        <taxon>Eurycanthinae</taxon>
        <taxon>Dryococelus</taxon>
    </lineage>
</organism>
<keyword evidence="2" id="KW-0732">Signal</keyword>
<keyword evidence="1" id="KW-0175">Coiled coil</keyword>
<gene>
    <name evidence="3" type="ORF">PR048_016634</name>
</gene>
<evidence type="ECO:0000313" key="3">
    <source>
        <dbReference type="EMBL" id="KAJ8880168.1"/>
    </source>
</evidence>
<proteinExistence type="predicted"/>
<comment type="caution">
    <text evidence="3">The sequence shown here is derived from an EMBL/GenBank/DDBJ whole genome shotgun (WGS) entry which is preliminary data.</text>
</comment>
<evidence type="ECO:0000256" key="2">
    <source>
        <dbReference type="SAM" id="SignalP"/>
    </source>
</evidence>
<reference evidence="3 4" key="1">
    <citation type="submission" date="2023-02" db="EMBL/GenBank/DDBJ databases">
        <title>LHISI_Scaffold_Assembly.</title>
        <authorList>
            <person name="Stuart O.P."/>
            <person name="Cleave R."/>
            <person name="Magrath M.J.L."/>
            <person name="Mikheyev A.S."/>
        </authorList>
    </citation>
    <scope>NUCLEOTIDE SEQUENCE [LARGE SCALE GENOMIC DNA]</scope>
    <source>
        <strain evidence="3">Daus_M_001</strain>
        <tissue evidence="3">Leg muscle</tissue>
    </source>
</reference>
<protein>
    <submittedName>
        <fullName evidence="3">Uncharacterized protein</fullName>
    </submittedName>
</protein>
<evidence type="ECO:0000256" key="1">
    <source>
        <dbReference type="SAM" id="Coils"/>
    </source>
</evidence>
<feature type="chain" id="PRO_5045632289" evidence="2">
    <location>
        <begin position="21"/>
        <end position="259"/>
    </location>
</feature>
<feature type="coiled-coil region" evidence="1">
    <location>
        <begin position="215"/>
        <end position="242"/>
    </location>
</feature>
<feature type="signal peptide" evidence="2">
    <location>
        <begin position="1"/>
        <end position="20"/>
    </location>
</feature>
<evidence type="ECO:0000313" key="4">
    <source>
        <dbReference type="Proteomes" id="UP001159363"/>
    </source>
</evidence>
<keyword evidence="4" id="KW-1185">Reference proteome</keyword>